<sequence>MVATPISTVPKLSTIAISWEALPEDFILEEEPVENTAQPLIAGALRESLELSGYIQPTMLIAANLGLCATMDGKLVIKAPDWFFVQTVLPLSGVTDRRSYTPHLEGEIPRVVMEFCSDPDGKEYSARRTFPPGKWFFYEQILQVPTYVIFDPLTATLEVHQIESGQYKLRPKDENNRYWITDMGLFLGLWQGEKEGRIGYWLRWWDQAGNLLPWAVEKVEQEQQRTKQERQRAEQESQRAEQERQRAEQESQRAEQESQRAEQESQRAEQESQRAKRLAEQLRALGIDPID</sequence>
<feature type="compositionally biased region" description="Basic and acidic residues" evidence="1">
    <location>
        <begin position="225"/>
        <end position="280"/>
    </location>
</feature>
<dbReference type="PATRIC" id="fig|1710894.3.peg.2446"/>
<reference evidence="3 4" key="1">
    <citation type="submission" date="2015-09" db="EMBL/GenBank/DDBJ databases">
        <title>Whole genome shotgun sequence assembly of Aphanizomenon flos-aquae UKL13.</title>
        <authorList>
            <person name="Driscoll C."/>
        </authorList>
    </citation>
    <scope>NUCLEOTIDE SEQUENCE [LARGE SCALE GENOMIC DNA]</scope>
    <source>
        <strain evidence="3">MDT13</strain>
    </source>
</reference>
<evidence type="ECO:0000313" key="4">
    <source>
        <dbReference type="Proteomes" id="UP000092382"/>
    </source>
</evidence>
<comment type="caution">
    <text evidence="3">The sequence shown here is derived from an EMBL/GenBank/DDBJ whole genome shotgun (WGS) entry which is preliminary data.</text>
</comment>
<evidence type="ECO:0000256" key="1">
    <source>
        <dbReference type="SAM" id="MobiDB-lite"/>
    </source>
</evidence>
<dbReference type="PANTHER" id="PTHR33352">
    <property type="entry name" value="SLR1095 PROTEIN"/>
    <property type="match status" value="1"/>
</dbReference>
<dbReference type="AlphaFoldDB" id="A0A1B7VL91"/>
<dbReference type="Proteomes" id="UP000092382">
    <property type="component" value="Unassembled WGS sequence"/>
</dbReference>
<feature type="domain" description="Putative restriction endonuclease" evidence="2">
    <location>
        <begin position="78"/>
        <end position="185"/>
    </location>
</feature>
<protein>
    <recommendedName>
        <fullName evidence="2">Putative restriction endonuclease domain-containing protein</fullName>
    </recommendedName>
</protein>
<name>A0A1B7VL91_APHFL</name>
<proteinExistence type="predicted"/>
<accession>A0A1B7VL91</accession>
<dbReference type="InterPro" id="IPR008538">
    <property type="entry name" value="Uma2"/>
</dbReference>
<dbReference type="PANTHER" id="PTHR33352:SF3">
    <property type="entry name" value="SLR1612 PROTEIN"/>
    <property type="match status" value="1"/>
</dbReference>
<evidence type="ECO:0000313" key="3">
    <source>
        <dbReference type="EMBL" id="OBQ20448.1"/>
    </source>
</evidence>
<evidence type="ECO:0000259" key="2">
    <source>
        <dbReference type="Pfam" id="PF05685"/>
    </source>
</evidence>
<dbReference type="Pfam" id="PF05685">
    <property type="entry name" value="Uma2"/>
    <property type="match status" value="1"/>
</dbReference>
<dbReference type="STRING" id="1803587.GCA_001593825_03369"/>
<gene>
    <name evidence="3" type="ORF">AN481_17120</name>
</gene>
<feature type="region of interest" description="Disordered" evidence="1">
    <location>
        <begin position="225"/>
        <end position="291"/>
    </location>
</feature>
<dbReference type="EMBL" id="LJOY01000076">
    <property type="protein sequence ID" value="OBQ20448.1"/>
    <property type="molecule type" value="Genomic_DNA"/>
</dbReference>
<organism evidence="3 4">
    <name type="scientific">Aphanizomenon flos-aquae LD13</name>
    <dbReference type="NCBI Taxonomy" id="1710894"/>
    <lineage>
        <taxon>Bacteria</taxon>
        <taxon>Bacillati</taxon>
        <taxon>Cyanobacteriota</taxon>
        <taxon>Cyanophyceae</taxon>
        <taxon>Nostocales</taxon>
        <taxon>Aphanizomenonaceae</taxon>
        <taxon>Aphanizomenon</taxon>
    </lineage>
</organism>